<dbReference type="Proteomes" id="UP000041254">
    <property type="component" value="Unassembled WGS sequence"/>
</dbReference>
<dbReference type="GO" id="GO:0016020">
    <property type="term" value="C:membrane"/>
    <property type="evidence" value="ECO:0007669"/>
    <property type="project" value="UniProtKB-SubCell"/>
</dbReference>
<dbReference type="SMART" id="SM00184">
    <property type="entry name" value="RING"/>
    <property type="match status" value="1"/>
</dbReference>
<evidence type="ECO:0000256" key="8">
    <source>
        <dbReference type="ARBA" id="ARBA00022786"/>
    </source>
</evidence>
<feature type="region of interest" description="Disordered" evidence="13">
    <location>
        <begin position="632"/>
        <end position="709"/>
    </location>
</feature>
<accession>A0A0G4EDE7</accession>
<dbReference type="EC" id="2.3.2.27" evidence="3"/>
<feature type="region of interest" description="Disordered" evidence="13">
    <location>
        <begin position="235"/>
        <end position="261"/>
    </location>
</feature>
<keyword evidence="5" id="KW-0812">Transmembrane</keyword>
<reference evidence="15 16" key="1">
    <citation type="submission" date="2014-11" db="EMBL/GenBank/DDBJ databases">
        <authorList>
            <person name="Zhu J."/>
            <person name="Qi W."/>
            <person name="Song R."/>
        </authorList>
    </citation>
    <scope>NUCLEOTIDE SEQUENCE [LARGE SCALE GENOMIC DNA]</scope>
</reference>
<keyword evidence="11" id="KW-0472">Membrane</keyword>
<feature type="compositionally biased region" description="Polar residues" evidence="13">
    <location>
        <begin position="605"/>
        <end position="619"/>
    </location>
</feature>
<feature type="compositionally biased region" description="Polar residues" evidence="13">
    <location>
        <begin position="378"/>
        <end position="393"/>
    </location>
</feature>
<evidence type="ECO:0000256" key="7">
    <source>
        <dbReference type="ARBA" id="ARBA00022771"/>
    </source>
</evidence>
<organism evidence="15 16">
    <name type="scientific">Vitrella brassicaformis (strain CCMP3155)</name>
    <dbReference type="NCBI Taxonomy" id="1169540"/>
    <lineage>
        <taxon>Eukaryota</taxon>
        <taxon>Sar</taxon>
        <taxon>Alveolata</taxon>
        <taxon>Colpodellida</taxon>
        <taxon>Vitrellaceae</taxon>
        <taxon>Vitrella</taxon>
    </lineage>
</organism>
<evidence type="ECO:0000256" key="11">
    <source>
        <dbReference type="ARBA" id="ARBA00023136"/>
    </source>
</evidence>
<feature type="region of interest" description="Disordered" evidence="13">
    <location>
        <begin position="769"/>
        <end position="829"/>
    </location>
</feature>
<dbReference type="EMBL" id="CDMY01000158">
    <property type="protein sequence ID" value="CEL93374.1"/>
    <property type="molecule type" value="Genomic_DNA"/>
</dbReference>
<feature type="region of interest" description="Disordered" evidence="13">
    <location>
        <begin position="417"/>
        <end position="466"/>
    </location>
</feature>
<evidence type="ECO:0000256" key="12">
    <source>
        <dbReference type="PROSITE-ProRule" id="PRU00175"/>
    </source>
</evidence>
<keyword evidence="4" id="KW-0808">Transferase</keyword>
<dbReference type="InterPro" id="IPR013083">
    <property type="entry name" value="Znf_RING/FYVE/PHD"/>
</dbReference>
<name>A0A0G4EDE7_VITBC</name>
<comment type="subcellular location">
    <subcellularLocation>
        <location evidence="2">Membrane</location>
        <topology evidence="2">Multi-pass membrane protein</topology>
    </subcellularLocation>
</comment>
<feature type="domain" description="RING-type" evidence="14">
    <location>
        <begin position="929"/>
        <end position="970"/>
    </location>
</feature>
<keyword evidence="7 12" id="KW-0863">Zinc-finger</keyword>
<comment type="catalytic activity">
    <reaction evidence="1">
        <text>S-ubiquitinyl-[E2 ubiquitin-conjugating enzyme]-L-cysteine + [acceptor protein]-L-lysine = [E2 ubiquitin-conjugating enzyme]-L-cysteine + N(6)-ubiquitinyl-[acceptor protein]-L-lysine.</text>
        <dbReference type="EC" id="2.3.2.27"/>
    </reaction>
</comment>
<feature type="region of interest" description="Disordered" evidence="13">
    <location>
        <begin position="575"/>
        <end position="619"/>
    </location>
</feature>
<feature type="compositionally biased region" description="Low complexity" evidence="13">
    <location>
        <begin position="590"/>
        <end position="602"/>
    </location>
</feature>
<evidence type="ECO:0000313" key="16">
    <source>
        <dbReference type="Proteomes" id="UP000041254"/>
    </source>
</evidence>
<dbReference type="OrthoDB" id="288178at2759"/>
<dbReference type="InterPro" id="IPR001841">
    <property type="entry name" value="Znf_RING"/>
</dbReference>
<keyword evidence="9" id="KW-0862">Zinc</keyword>
<dbReference type="Gene3D" id="3.90.190.10">
    <property type="entry name" value="Protein tyrosine phosphatase superfamily"/>
    <property type="match status" value="1"/>
</dbReference>
<evidence type="ECO:0000256" key="10">
    <source>
        <dbReference type="ARBA" id="ARBA00022989"/>
    </source>
</evidence>
<dbReference type="GO" id="GO:0061630">
    <property type="term" value="F:ubiquitin protein ligase activity"/>
    <property type="evidence" value="ECO:0007669"/>
    <property type="project" value="UniProtKB-EC"/>
</dbReference>
<gene>
    <name evidence="15" type="ORF">Vbra_20207</name>
</gene>
<keyword evidence="16" id="KW-1185">Reference proteome</keyword>
<dbReference type="STRING" id="1169540.A0A0G4EDE7"/>
<evidence type="ECO:0000256" key="9">
    <source>
        <dbReference type="ARBA" id="ARBA00022833"/>
    </source>
</evidence>
<keyword evidence="6" id="KW-0479">Metal-binding</keyword>
<sequence>MVALSFLPRGSTENGSVPGSESAPSQDTAAASVQDTPTQPRANHPAPEGIVSISGRVYALKPSSNQRETRKQTRAFCQQHGGGCHCLVFDVRCAAGGDTEGHSRSGLHSTVVKADVGFGGGRGGPMSIAPLCLEKVFSTCQAMEEWLTADPRHVVLLQCPAAPHAILSFLSALLAFAPEDQIVARGTGDVTATLDGFVLQAQRLCEALCPPSYRVTPSPYATQLASAMQRSRLRRRAASTPLHAANTARSSAAHGSAGGNPLAGRRASLPASLVPVAGGESSRWRRWSIMSGLGRPSSGFAVGRMDDATRRHVLGMEAFSTCMLQSITVNESAANMETSAPLYVEIYSTASDAPLVASRLSQVEGSVTAPNNGRVEGTPSTSPNSAGSQQSHWHLQVDKRIDGELLAFIHSSPPSRSFLTVDTSAPSSARGAPAGGRFTSLFKRSQATAPEGGSASDRSPTAHSPPLATFQLHLSDILHRPPGGAKRAATGGDSSSSSDEGEVRDGVGRVTETVRIDGLRLVKCQLTATDVVSRHQLPDDFAITLNFEVYPENVFAHVSNSPTRVSVRVPCGPPVVNPSMSPSRSDDSRGASTAAQSASSGAHDATTNTADDPTGQPQVETDEQIAWRLFLEDTSTTQPRPMPAVPLERGEPPRPPAAAAVSTTTEPPNAVGSPAASGEQSGGSGGDTGYRDVAAEGQTRAPEGSSVRDADELLARRLQQQYLLEAQRRHRGSPQLPLLLDDLFPSLSLSTGTSAAAARGTANAGPAEAAATSSVGASRNTSQSVSSSASAADATNDGSEDVPREAAGAASAAAASSVSPSGASRGAEARMSLRRQLELLNSFLDDNQRVFSSNDPPNLLGDRSENIISEIDLISSRLSLRRNRFPFTVGASHFEINALPTYTYSCKAAAKDDDECGGKGVGDDERNKCMVCQEEFDEGDKLKNLPCFHSFHAECVDKWLAVKKTCPICQLRIDRPNLPPNDTARGTSSLDPSNALRGSNIARLRLQLHQNQLVLDALSPRGDNGPEPRGENDYDEEFLRSLETMYRIPLMRRSRGVGMSLGRPTAASARRESRTRSGSTTSNHRFSFLHGWGRQRADEPLRDPVDGEEIVPIDSFGRSSRWVRRYSLPSEARRLRRRRIMG</sequence>
<dbReference type="PROSITE" id="PS50089">
    <property type="entry name" value="ZF_RING_2"/>
    <property type="match status" value="1"/>
</dbReference>
<keyword evidence="8" id="KW-0833">Ubl conjugation pathway</keyword>
<dbReference type="InterPro" id="IPR011016">
    <property type="entry name" value="Znf_RING-CH"/>
</dbReference>
<dbReference type="AlphaFoldDB" id="A0A0G4EDE7"/>
<feature type="region of interest" description="Disordered" evidence="13">
    <location>
        <begin position="366"/>
        <end position="393"/>
    </location>
</feature>
<feature type="compositionally biased region" description="Low complexity" evidence="13">
    <location>
        <begin position="769"/>
        <end position="794"/>
    </location>
</feature>
<evidence type="ECO:0000256" key="5">
    <source>
        <dbReference type="ARBA" id="ARBA00022692"/>
    </source>
</evidence>
<dbReference type="PANTHER" id="PTHR45977:SF4">
    <property type="entry name" value="RING-TYPE DOMAIN-CONTAINING PROTEIN"/>
    <property type="match status" value="1"/>
</dbReference>
<feature type="region of interest" description="Disordered" evidence="13">
    <location>
        <begin position="478"/>
        <end position="509"/>
    </location>
</feature>
<dbReference type="InterPro" id="IPR029021">
    <property type="entry name" value="Prot-tyrosine_phosphatase-like"/>
</dbReference>
<keyword evidence="10" id="KW-1133">Transmembrane helix</keyword>
<dbReference type="GO" id="GO:0006511">
    <property type="term" value="P:ubiquitin-dependent protein catabolic process"/>
    <property type="evidence" value="ECO:0007669"/>
    <property type="project" value="TreeGrafter"/>
</dbReference>
<dbReference type="InParanoid" id="A0A0G4EDE7"/>
<evidence type="ECO:0000259" key="14">
    <source>
        <dbReference type="PROSITE" id="PS50089"/>
    </source>
</evidence>
<dbReference type="Pfam" id="PF13639">
    <property type="entry name" value="zf-RING_2"/>
    <property type="match status" value="1"/>
</dbReference>
<protein>
    <recommendedName>
        <fullName evidence="3">RING-type E3 ubiquitin transferase</fullName>
        <ecNumber evidence="3">2.3.2.27</ecNumber>
    </recommendedName>
</protein>
<evidence type="ECO:0000256" key="2">
    <source>
        <dbReference type="ARBA" id="ARBA00004141"/>
    </source>
</evidence>
<dbReference type="PANTHER" id="PTHR45977">
    <property type="entry name" value="TARGET OF ERK KINASE MPK-1"/>
    <property type="match status" value="1"/>
</dbReference>
<evidence type="ECO:0000256" key="6">
    <source>
        <dbReference type="ARBA" id="ARBA00022723"/>
    </source>
</evidence>
<dbReference type="SUPFAM" id="SSF57850">
    <property type="entry name" value="RING/U-box"/>
    <property type="match status" value="1"/>
</dbReference>
<feature type="compositionally biased region" description="Low complexity" evidence="13">
    <location>
        <begin position="424"/>
        <end position="437"/>
    </location>
</feature>
<dbReference type="VEuPathDB" id="CryptoDB:Vbra_20207"/>
<evidence type="ECO:0000256" key="1">
    <source>
        <dbReference type="ARBA" id="ARBA00000900"/>
    </source>
</evidence>
<evidence type="ECO:0000313" key="15">
    <source>
        <dbReference type="EMBL" id="CEL93374.1"/>
    </source>
</evidence>
<evidence type="ECO:0000256" key="3">
    <source>
        <dbReference type="ARBA" id="ARBA00012483"/>
    </source>
</evidence>
<feature type="compositionally biased region" description="Polar residues" evidence="13">
    <location>
        <begin position="11"/>
        <end position="41"/>
    </location>
</feature>
<dbReference type="GO" id="GO:0016567">
    <property type="term" value="P:protein ubiquitination"/>
    <property type="evidence" value="ECO:0007669"/>
    <property type="project" value="TreeGrafter"/>
</dbReference>
<dbReference type="Gene3D" id="3.30.40.10">
    <property type="entry name" value="Zinc/RING finger domain, C3HC4 (zinc finger)"/>
    <property type="match status" value="1"/>
</dbReference>
<dbReference type="SMART" id="SM00744">
    <property type="entry name" value="RINGv"/>
    <property type="match status" value="1"/>
</dbReference>
<feature type="region of interest" description="Disordered" evidence="13">
    <location>
        <begin position="1"/>
        <end position="49"/>
    </location>
</feature>
<evidence type="ECO:0000256" key="13">
    <source>
        <dbReference type="SAM" id="MobiDB-lite"/>
    </source>
</evidence>
<dbReference type="GO" id="GO:0008270">
    <property type="term" value="F:zinc ion binding"/>
    <property type="evidence" value="ECO:0007669"/>
    <property type="project" value="UniProtKB-KW"/>
</dbReference>
<evidence type="ECO:0000256" key="4">
    <source>
        <dbReference type="ARBA" id="ARBA00022679"/>
    </source>
</evidence>
<feature type="region of interest" description="Disordered" evidence="13">
    <location>
        <begin position="1057"/>
        <end position="1086"/>
    </location>
</feature>
<proteinExistence type="predicted"/>
<feature type="compositionally biased region" description="Low complexity" evidence="13">
    <location>
        <begin position="806"/>
        <end position="826"/>
    </location>
</feature>